<dbReference type="InterPro" id="IPR029062">
    <property type="entry name" value="Class_I_gatase-like"/>
</dbReference>
<evidence type="ECO:0000313" key="5">
    <source>
        <dbReference type="EMBL" id="QWG14363.1"/>
    </source>
</evidence>
<dbReference type="Pfam" id="PF12833">
    <property type="entry name" value="HTH_18"/>
    <property type="match status" value="1"/>
</dbReference>
<dbReference type="Gene3D" id="3.40.50.880">
    <property type="match status" value="1"/>
</dbReference>
<dbReference type="AlphaFoldDB" id="A0A975NFV1"/>
<keyword evidence="1" id="KW-0805">Transcription regulation</keyword>
<dbReference type="SUPFAM" id="SSF46689">
    <property type="entry name" value="Homeodomain-like"/>
    <property type="match status" value="1"/>
</dbReference>
<dbReference type="InterPro" id="IPR009057">
    <property type="entry name" value="Homeodomain-like_sf"/>
</dbReference>
<proteinExistence type="predicted"/>
<dbReference type="Pfam" id="PF01965">
    <property type="entry name" value="DJ-1_PfpI"/>
    <property type="match status" value="1"/>
</dbReference>
<dbReference type="GO" id="GO:0003700">
    <property type="term" value="F:DNA-binding transcription factor activity"/>
    <property type="evidence" value="ECO:0007669"/>
    <property type="project" value="InterPro"/>
</dbReference>
<dbReference type="Gene3D" id="1.10.10.60">
    <property type="entry name" value="Homeodomain-like"/>
    <property type="match status" value="1"/>
</dbReference>
<dbReference type="CDD" id="cd03137">
    <property type="entry name" value="GATase1_AraC_1"/>
    <property type="match status" value="1"/>
</dbReference>
<evidence type="ECO:0000256" key="3">
    <source>
        <dbReference type="ARBA" id="ARBA00023163"/>
    </source>
</evidence>
<gene>
    <name evidence="5" type="ORF">KMZ29_06715</name>
</gene>
<dbReference type="InterPro" id="IPR018060">
    <property type="entry name" value="HTH_AraC"/>
</dbReference>
<dbReference type="EMBL" id="CP076134">
    <property type="protein sequence ID" value="QWG14363.1"/>
    <property type="molecule type" value="Genomic_DNA"/>
</dbReference>
<evidence type="ECO:0000256" key="2">
    <source>
        <dbReference type="ARBA" id="ARBA00023125"/>
    </source>
</evidence>
<organism evidence="5 6">
    <name type="scientific">Bradyrhizobium sediminis</name>
    <dbReference type="NCBI Taxonomy" id="2840469"/>
    <lineage>
        <taxon>Bacteria</taxon>
        <taxon>Pseudomonadati</taxon>
        <taxon>Pseudomonadota</taxon>
        <taxon>Alphaproteobacteria</taxon>
        <taxon>Hyphomicrobiales</taxon>
        <taxon>Nitrobacteraceae</taxon>
        <taxon>Bradyrhizobium</taxon>
    </lineage>
</organism>
<evidence type="ECO:0000256" key="1">
    <source>
        <dbReference type="ARBA" id="ARBA00023015"/>
    </source>
</evidence>
<keyword evidence="2" id="KW-0238">DNA-binding</keyword>
<dbReference type="InterPro" id="IPR052158">
    <property type="entry name" value="INH-QAR"/>
</dbReference>
<evidence type="ECO:0000313" key="6">
    <source>
        <dbReference type="Proteomes" id="UP000680839"/>
    </source>
</evidence>
<dbReference type="InterPro" id="IPR018062">
    <property type="entry name" value="HTH_AraC-typ_CS"/>
</dbReference>
<dbReference type="Proteomes" id="UP000680839">
    <property type="component" value="Chromosome"/>
</dbReference>
<dbReference type="PANTHER" id="PTHR43130:SF3">
    <property type="entry name" value="HTH-TYPE TRANSCRIPTIONAL REGULATOR RV1931C"/>
    <property type="match status" value="1"/>
</dbReference>
<feature type="domain" description="HTH araC/xylS-type" evidence="4">
    <location>
        <begin position="222"/>
        <end position="320"/>
    </location>
</feature>
<dbReference type="InterPro" id="IPR002818">
    <property type="entry name" value="DJ-1/PfpI"/>
</dbReference>
<name>A0A975NFV1_9BRAD</name>
<dbReference type="PRINTS" id="PR00032">
    <property type="entry name" value="HTHARAC"/>
</dbReference>
<protein>
    <submittedName>
        <fullName evidence="5">Helix-turn-helix domain-containing protein</fullName>
    </submittedName>
</protein>
<dbReference type="GO" id="GO:0043565">
    <property type="term" value="F:sequence-specific DNA binding"/>
    <property type="evidence" value="ECO:0007669"/>
    <property type="project" value="InterPro"/>
</dbReference>
<dbReference type="SMART" id="SM00342">
    <property type="entry name" value="HTH_ARAC"/>
    <property type="match status" value="1"/>
</dbReference>
<reference evidence="5" key="1">
    <citation type="submission" date="2021-06" db="EMBL/GenBank/DDBJ databases">
        <title>Bradyrhizobium sp. S2-20-1 Genome sequencing.</title>
        <authorList>
            <person name="Jin L."/>
        </authorList>
    </citation>
    <scope>NUCLEOTIDE SEQUENCE</scope>
    <source>
        <strain evidence="5">S2-20-1</strain>
    </source>
</reference>
<dbReference type="PROSITE" id="PS01124">
    <property type="entry name" value="HTH_ARAC_FAMILY_2"/>
    <property type="match status" value="1"/>
</dbReference>
<accession>A0A975NFV1</accession>
<sequence length="327" mass="35271">MGETAKPRRVVIALYEDIQLLDAAGPADVLVQADRRAGGGTYEVMFVASQPTVRTSAGLVLNAKPLPSARRTVHTLIVPGARDDAMRAAMADTVLMDWMSKAADTATRVVSICTGAFLLGELGLLNGHRATTHWGWLDRLAEKFPKARVEREALFVEDGRLWTSAGAASGIDLALALVARDLGHDMALLVARGLVLHLVRPGGQSQFAAPLSLQASAGPDLGRLISWLSERRHRETTVAEMATAIGMSERSFYRRCFAAFGMAPAKLLNELRMDHARALLRNNSIPVKTVAARCGFGDAAAFSTAFARRFGASPTVYRRAFAIMTDQ</sequence>
<dbReference type="SUPFAM" id="SSF52317">
    <property type="entry name" value="Class I glutamine amidotransferase-like"/>
    <property type="match status" value="1"/>
</dbReference>
<dbReference type="PANTHER" id="PTHR43130">
    <property type="entry name" value="ARAC-FAMILY TRANSCRIPTIONAL REGULATOR"/>
    <property type="match status" value="1"/>
</dbReference>
<keyword evidence="3" id="KW-0804">Transcription</keyword>
<evidence type="ECO:0000259" key="4">
    <source>
        <dbReference type="PROSITE" id="PS01124"/>
    </source>
</evidence>
<dbReference type="InterPro" id="IPR020449">
    <property type="entry name" value="Tscrpt_reg_AraC-type_HTH"/>
</dbReference>
<dbReference type="PROSITE" id="PS00041">
    <property type="entry name" value="HTH_ARAC_FAMILY_1"/>
    <property type="match status" value="1"/>
</dbReference>
<dbReference type="RefSeq" id="WP_215622992.1">
    <property type="nucleotide sequence ID" value="NZ_CP076134.1"/>
</dbReference>